<feature type="transmembrane region" description="Helical" evidence="8">
    <location>
        <begin position="671"/>
        <end position="690"/>
    </location>
</feature>
<evidence type="ECO:0000259" key="9">
    <source>
        <dbReference type="Pfam" id="PF18139"/>
    </source>
</evidence>
<keyword evidence="7" id="KW-0407">Ion channel</keyword>
<reference evidence="11 12" key="1">
    <citation type="submission" date="2018-10" db="EMBL/GenBank/DDBJ databases">
        <authorList>
            <consortium name="Pathogen Informatics"/>
        </authorList>
    </citation>
    <scope>NUCLEOTIDE SEQUENCE [LARGE SCALE GENOMIC DNA]</scope>
</reference>
<evidence type="ECO:0000256" key="6">
    <source>
        <dbReference type="ARBA" id="ARBA00023136"/>
    </source>
</evidence>
<dbReference type="Proteomes" id="UP000267029">
    <property type="component" value="Unassembled WGS sequence"/>
</dbReference>
<keyword evidence="4 8" id="KW-1133">Transmembrane helix</keyword>
<evidence type="ECO:0000313" key="12">
    <source>
        <dbReference type="Proteomes" id="UP000267029"/>
    </source>
</evidence>
<dbReference type="SUPFAM" id="SSF48403">
    <property type="entry name" value="Ankyrin repeat"/>
    <property type="match status" value="1"/>
</dbReference>
<keyword evidence="5" id="KW-0406">Ion transport</keyword>
<dbReference type="InterPro" id="IPR050927">
    <property type="entry name" value="TRPM"/>
</dbReference>
<dbReference type="STRING" id="53468.A0A0R3UE59"/>
<keyword evidence="6 8" id="KW-0472">Membrane</keyword>
<protein>
    <recommendedName>
        <fullName evidence="13">TRPM SLOG domain-containing protein</fullName>
    </recommendedName>
</protein>
<feature type="domain" description="TRPM-like" evidence="10">
    <location>
        <begin position="531"/>
        <end position="763"/>
    </location>
</feature>
<keyword evidence="2" id="KW-0813">Transport</keyword>
<sequence length="1183" mass="134750">MSMPLLGEVINEEAEMETFDPSELPYFDFRTNLIDGDVMRLIDTVRRDDHKEFESYAYDKMKSLTMNVVMSQLPSVEYMSKSFWGVLHGVGLLHLACIFSAHSIIDVLLQRQHPVTMTEEGVTAVHICAAMGDYAGLRKVLMAGFPYLMQDKSDKLPEEFCQNYRYNDIRNYLDQLETVLSDSSIAENDDTDPDIFPNQEAISHRLHCTLALHFEAYLCTQVSPTRSYDDRTYCDCCDEVSEHEEFSCNPILNELISSRGKKFIKRPTNAFGQFETSRSSVMAEFVRIADDTQAESLEKLFFEIWNLKEPDLAVTLYGTVPQVKSFQKRFYNLIFGVFQKTMTWIVTDGSSDSVAEILSQGMRGYAEAYGLKTLQVIGLVPWRRISCKADLCSTDYLDSGGLASILEQCIAEKEYLLDNGSPYSNQEFWEVNTEADETTERVVEIMLQHWTESEINQDTIARVMGILYRSQLIEIFSEKDPNETLDGKIVSSLINTALFDNEKKEYSWKPRLKIAMELNRTDFVLEKILADVKWTTEEVTPFVRSCLLTNKVHFLQMFVDAGFDIHGFADAATVEELYTTDAQQNIGSHITIERVKKTLQKIMGHHFLTYNKENPKQPRIKRRNARKNATINMENIEDAGDRIYSHSQAGNFIQYLYLWALITMRYEVAQFILTLLTDMSTGALFAAAFLRRKAQMTKSPSDGLEHNRHALEFERIAVSILESCYFDSKESTMQLLVMERRSFGRLSCLMIASDGNCGDFIQHRACQEYMDRVWAHTLVITKSWGRFAFSLLVGALCPPMIPFVATYDESMYAASSSPPSKKVTHDLLPFYVIVCMFWIMYSIIFSAIILRPTTIDSPGIGLLDSLRVFRNSFFQMFGEFNHEDLIEVYGKSFTNIPGREIQLINFEKRCALAAMHLQNEEEEMKRRLEGGQWATESRKQAGPWRSQAEKRWQSVRTIVPPAVALHNFAKSGNAMDALEQKILNIDEKLEKLQRLMNDRPPEPKSSTQAFLGIPFSPLGGGSSRSSIGVDEDLDLPIVFHWQSHQMAFYATMASEITPHSLDPPVLWSVPFPKYHAIAWNPRRQLRPKWQSTTPPLTLLPEPPRFTSVDSSASYMADSRPKNPEGRVGTSGKGLLPEFGANPACVIVITRGADVDEVLILKGILPQAQLPWLEVIRRVNSSIT</sequence>
<dbReference type="InterPro" id="IPR057366">
    <property type="entry name" value="TRPM-like"/>
</dbReference>
<dbReference type="PANTHER" id="PTHR13800:SF12">
    <property type="entry name" value="TRANSIENT RECEPTOR POTENTIAL CATION CHANNEL SUBFAMILY M MEMBER-LIKE 2"/>
    <property type="match status" value="1"/>
</dbReference>
<evidence type="ECO:0000313" key="11">
    <source>
        <dbReference type="EMBL" id="VDD79247.1"/>
    </source>
</evidence>
<accession>A0A0R3UE59</accession>
<dbReference type="GO" id="GO:0005261">
    <property type="term" value="F:monoatomic cation channel activity"/>
    <property type="evidence" value="ECO:0007669"/>
    <property type="project" value="TreeGrafter"/>
</dbReference>
<evidence type="ECO:0000256" key="5">
    <source>
        <dbReference type="ARBA" id="ARBA00023065"/>
    </source>
</evidence>
<feature type="domain" description="TRPM SLOG" evidence="9">
    <location>
        <begin position="283"/>
        <end position="396"/>
    </location>
</feature>
<comment type="subcellular location">
    <subcellularLocation>
        <location evidence="1">Membrane</location>
        <topology evidence="1">Multi-pass membrane protein</topology>
    </subcellularLocation>
</comment>
<gene>
    <name evidence="11" type="ORF">MCOS_LOCUS5250</name>
</gene>
<feature type="transmembrane region" description="Helical" evidence="8">
    <location>
        <begin position="827"/>
        <end position="850"/>
    </location>
</feature>
<evidence type="ECO:0000256" key="4">
    <source>
        <dbReference type="ARBA" id="ARBA00022989"/>
    </source>
</evidence>
<dbReference type="Pfam" id="PF18139">
    <property type="entry name" value="LSDAT_euk"/>
    <property type="match status" value="1"/>
</dbReference>
<dbReference type="OrthoDB" id="9983120at2759"/>
<feature type="transmembrane region" description="Helical" evidence="8">
    <location>
        <begin position="787"/>
        <end position="807"/>
    </location>
</feature>
<evidence type="ECO:0000256" key="1">
    <source>
        <dbReference type="ARBA" id="ARBA00004141"/>
    </source>
</evidence>
<dbReference type="AlphaFoldDB" id="A0A0R3UE59"/>
<dbReference type="GO" id="GO:0030001">
    <property type="term" value="P:metal ion transport"/>
    <property type="evidence" value="ECO:0007669"/>
    <property type="project" value="TreeGrafter"/>
</dbReference>
<evidence type="ECO:0000256" key="8">
    <source>
        <dbReference type="SAM" id="Phobius"/>
    </source>
</evidence>
<dbReference type="InterPro" id="IPR036770">
    <property type="entry name" value="Ankyrin_rpt-contain_sf"/>
</dbReference>
<evidence type="ECO:0000256" key="3">
    <source>
        <dbReference type="ARBA" id="ARBA00022692"/>
    </source>
</evidence>
<dbReference type="PANTHER" id="PTHR13800">
    <property type="entry name" value="TRANSIENT RECEPTOR POTENTIAL CATION CHANNEL, SUBFAMILY M, MEMBER 6"/>
    <property type="match status" value="1"/>
</dbReference>
<keyword evidence="3 8" id="KW-0812">Transmembrane</keyword>
<proteinExistence type="predicted"/>
<dbReference type="Pfam" id="PF25508">
    <property type="entry name" value="TRPM2"/>
    <property type="match status" value="1"/>
</dbReference>
<dbReference type="InterPro" id="IPR041491">
    <property type="entry name" value="TRPM_SLOG"/>
</dbReference>
<dbReference type="GO" id="GO:0005886">
    <property type="term" value="C:plasma membrane"/>
    <property type="evidence" value="ECO:0007669"/>
    <property type="project" value="TreeGrafter"/>
</dbReference>
<evidence type="ECO:0000256" key="2">
    <source>
        <dbReference type="ARBA" id="ARBA00022448"/>
    </source>
</evidence>
<organism evidence="11 12">
    <name type="scientific">Mesocestoides corti</name>
    <name type="common">Flatworm</name>
    <dbReference type="NCBI Taxonomy" id="53468"/>
    <lineage>
        <taxon>Eukaryota</taxon>
        <taxon>Metazoa</taxon>
        <taxon>Spiralia</taxon>
        <taxon>Lophotrochozoa</taxon>
        <taxon>Platyhelminthes</taxon>
        <taxon>Cestoda</taxon>
        <taxon>Eucestoda</taxon>
        <taxon>Cyclophyllidea</taxon>
        <taxon>Mesocestoididae</taxon>
        <taxon>Mesocestoides</taxon>
    </lineage>
</organism>
<dbReference type="EMBL" id="UXSR01005187">
    <property type="protein sequence ID" value="VDD79247.1"/>
    <property type="molecule type" value="Genomic_DNA"/>
</dbReference>
<dbReference type="Gene3D" id="1.25.40.20">
    <property type="entry name" value="Ankyrin repeat-containing domain"/>
    <property type="match status" value="1"/>
</dbReference>
<evidence type="ECO:0000259" key="10">
    <source>
        <dbReference type="Pfam" id="PF25508"/>
    </source>
</evidence>
<name>A0A0R3UE59_MESCO</name>
<evidence type="ECO:0000256" key="7">
    <source>
        <dbReference type="ARBA" id="ARBA00023303"/>
    </source>
</evidence>
<keyword evidence="12" id="KW-1185">Reference proteome</keyword>
<evidence type="ECO:0008006" key="13">
    <source>
        <dbReference type="Google" id="ProtNLM"/>
    </source>
</evidence>